<gene>
    <name evidence="3" type="ORF">FB559_5939</name>
</gene>
<feature type="transmembrane region" description="Helical" evidence="2">
    <location>
        <begin position="174"/>
        <end position="194"/>
    </location>
</feature>
<keyword evidence="2" id="KW-0472">Membrane</keyword>
<evidence type="ECO:0000256" key="2">
    <source>
        <dbReference type="SAM" id="Phobius"/>
    </source>
</evidence>
<feature type="compositionally biased region" description="Polar residues" evidence="1">
    <location>
        <begin position="212"/>
        <end position="225"/>
    </location>
</feature>
<evidence type="ECO:0000313" key="4">
    <source>
        <dbReference type="Proteomes" id="UP000316096"/>
    </source>
</evidence>
<keyword evidence="4" id="KW-1185">Reference proteome</keyword>
<keyword evidence="2" id="KW-1133">Transmembrane helix</keyword>
<feature type="transmembrane region" description="Helical" evidence="2">
    <location>
        <begin position="49"/>
        <end position="69"/>
    </location>
</feature>
<feature type="transmembrane region" description="Helical" evidence="2">
    <location>
        <begin position="75"/>
        <end position="96"/>
    </location>
</feature>
<dbReference type="Proteomes" id="UP000316096">
    <property type="component" value="Unassembled WGS sequence"/>
</dbReference>
<reference evidence="3 4" key="1">
    <citation type="submission" date="2019-06" db="EMBL/GenBank/DDBJ databases">
        <title>Sequencing the genomes of 1000 actinobacteria strains.</title>
        <authorList>
            <person name="Klenk H.-P."/>
        </authorList>
    </citation>
    <scope>NUCLEOTIDE SEQUENCE [LARGE SCALE GENOMIC DNA]</scope>
    <source>
        <strain evidence="3 4">DSM 102200</strain>
    </source>
</reference>
<evidence type="ECO:0000313" key="3">
    <source>
        <dbReference type="EMBL" id="TQM00231.1"/>
    </source>
</evidence>
<feature type="transmembrane region" description="Helical" evidence="2">
    <location>
        <begin position="12"/>
        <end position="37"/>
    </location>
</feature>
<proteinExistence type="predicted"/>
<protein>
    <submittedName>
        <fullName evidence="3">Uncharacterized protein</fullName>
    </submittedName>
</protein>
<dbReference type="AlphaFoldDB" id="A0A543CT80"/>
<dbReference type="EMBL" id="VFOZ01000001">
    <property type="protein sequence ID" value="TQM00231.1"/>
    <property type="molecule type" value="Genomic_DNA"/>
</dbReference>
<feature type="transmembrane region" description="Helical" evidence="2">
    <location>
        <begin position="117"/>
        <end position="138"/>
    </location>
</feature>
<feature type="transmembrane region" description="Helical" evidence="2">
    <location>
        <begin position="144"/>
        <end position="167"/>
    </location>
</feature>
<evidence type="ECO:0000256" key="1">
    <source>
        <dbReference type="SAM" id="MobiDB-lite"/>
    </source>
</evidence>
<comment type="caution">
    <text evidence="3">The sequence shown here is derived from an EMBL/GenBank/DDBJ whole genome shotgun (WGS) entry which is preliminary data.</text>
</comment>
<keyword evidence="2" id="KW-0812">Transmembrane</keyword>
<organism evidence="3 4">
    <name type="scientific">Actinoallomurus bryophytorum</name>
    <dbReference type="NCBI Taxonomy" id="1490222"/>
    <lineage>
        <taxon>Bacteria</taxon>
        <taxon>Bacillati</taxon>
        <taxon>Actinomycetota</taxon>
        <taxon>Actinomycetes</taxon>
        <taxon>Streptosporangiales</taxon>
        <taxon>Thermomonosporaceae</taxon>
        <taxon>Actinoallomurus</taxon>
    </lineage>
</organism>
<accession>A0A543CT80</accession>
<sequence>MSRIGTTLFVTVMLALFAAFGPFAILAIVLVVPALITGLGTHLLSQGRLVGAAVTLTATLPCAALAVTVPEEHAFTGPVAGIGSMLLVLSCALLGLTTEEIVSRPGRRRDGTASVAITFLAWTFLASTVTFVLAVVLGPDARGWMAPGAATCASLFALVTAVVCVAVRRLRAGAVFLALTLLYPGVWGGVVLVARTVREVPSPTSPAPLTSHAPSRSHAPTTSRVPSPVKSHCACYSGRPCSCPGG</sequence>
<name>A0A543CT80_9ACTN</name>
<feature type="region of interest" description="Disordered" evidence="1">
    <location>
        <begin position="201"/>
        <end position="231"/>
    </location>
</feature>